<gene>
    <name evidence="5" type="ORF">EDM21_04435</name>
</gene>
<organism evidence="5 6">
    <name type="scientific">Paenibacillus lutrae</name>
    <dbReference type="NCBI Taxonomy" id="2078573"/>
    <lineage>
        <taxon>Bacteria</taxon>
        <taxon>Bacillati</taxon>
        <taxon>Bacillota</taxon>
        <taxon>Bacilli</taxon>
        <taxon>Bacillales</taxon>
        <taxon>Paenibacillaceae</taxon>
        <taxon>Paenibacillus</taxon>
    </lineage>
</organism>
<dbReference type="GO" id="GO:0003700">
    <property type="term" value="F:DNA-binding transcription factor activity"/>
    <property type="evidence" value="ECO:0007669"/>
    <property type="project" value="InterPro"/>
</dbReference>
<keyword evidence="3" id="KW-0804">Transcription</keyword>
<keyword evidence="1" id="KW-0805">Transcription regulation</keyword>
<dbReference type="CDD" id="cd00090">
    <property type="entry name" value="HTH_ARSR"/>
    <property type="match status" value="1"/>
</dbReference>
<dbReference type="EMBL" id="RHLK01000002">
    <property type="protein sequence ID" value="MVO98774.1"/>
    <property type="molecule type" value="Genomic_DNA"/>
</dbReference>
<sequence length="87" mass="9946">MEQYQTNAELLKALSHPVRLCIVKGLADKGDCKVSDMQQCLKLQQSTLSMHLQKLRAAGIIEGSRRGLEVFYRLKQEKVKELLDILF</sequence>
<evidence type="ECO:0000313" key="5">
    <source>
        <dbReference type="EMBL" id="MVO98774.1"/>
    </source>
</evidence>
<protein>
    <submittedName>
        <fullName evidence="5">Metalloregulator ArsR/SmtB family transcription factor</fullName>
    </submittedName>
</protein>
<evidence type="ECO:0000259" key="4">
    <source>
        <dbReference type="PROSITE" id="PS50987"/>
    </source>
</evidence>
<dbReference type="InterPro" id="IPR011991">
    <property type="entry name" value="ArsR-like_HTH"/>
</dbReference>
<comment type="caution">
    <text evidence="5">The sequence shown here is derived from an EMBL/GenBank/DDBJ whole genome shotgun (WGS) entry which is preliminary data.</text>
</comment>
<keyword evidence="2" id="KW-0238">DNA-binding</keyword>
<evidence type="ECO:0000256" key="3">
    <source>
        <dbReference type="ARBA" id="ARBA00023163"/>
    </source>
</evidence>
<dbReference type="PROSITE" id="PS50987">
    <property type="entry name" value="HTH_ARSR_2"/>
    <property type="match status" value="1"/>
</dbReference>
<keyword evidence="6" id="KW-1185">Reference proteome</keyword>
<dbReference type="InterPro" id="IPR001845">
    <property type="entry name" value="HTH_ArsR_DNA-bd_dom"/>
</dbReference>
<dbReference type="InterPro" id="IPR036388">
    <property type="entry name" value="WH-like_DNA-bd_sf"/>
</dbReference>
<accession>A0A7X3FFI8</accession>
<dbReference type="PRINTS" id="PR00778">
    <property type="entry name" value="HTHARSR"/>
</dbReference>
<dbReference type="InterPro" id="IPR036390">
    <property type="entry name" value="WH_DNA-bd_sf"/>
</dbReference>
<dbReference type="SMART" id="SM00418">
    <property type="entry name" value="HTH_ARSR"/>
    <property type="match status" value="1"/>
</dbReference>
<evidence type="ECO:0000256" key="1">
    <source>
        <dbReference type="ARBA" id="ARBA00023015"/>
    </source>
</evidence>
<dbReference type="Pfam" id="PF01022">
    <property type="entry name" value="HTH_5"/>
    <property type="match status" value="1"/>
</dbReference>
<dbReference type="NCBIfam" id="NF033788">
    <property type="entry name" value="HTH_metalloreg"/>
    <property type="match status" value="1"/>
</dbReference>
<dbReference type="PANTHER" id="PTHR33154:SF18">
    <property type="entry name" value="ARSENICAL RESISTANCE OPERON REPRESSOR"/>
    <property type="match status" value="1"/>
</dbReference>
<feature type="domain" description="HTH arsR-type" evidence="4">
    <location>
        <begin position="1"/>
        <end position="87"/>
    </location>
</feature>
<dbReference type="OrthoDB" id="9802016at2"/>
<dbReference type="GO" id="GO:0003677">
    <property type="term" value="F:DNA binding"/>
    <property type="evidence" value="ECO:0007669"/>
    <property type="project" value="UniProtKB-KW"/>
</dbReference>
<dbReference type="AlphaFoldDB" id="A0A7X3FFI8"/>
<dbReference type="SUPFAM" id="SSF46785">
    <property type="entry name" value="Winged helix' DNA-binding domain"/>
    <property type="match status" value="1"/>
</dbReference>
<name>A0A7X3FFI8_9BACL</name>
<dbReference type="Proteomes" id="UP000490800">
    <property type="component" value="Unassembled WGS sequence"/>
</dbReference>
<dbReference type="Gene3D" id="1.10.10.10">
    <property type="entry name" value="Winged helix-like DNA-binding domain superfamily/Winged helix DNA-binding domain"/>
    <property type="match status" value="1"/>
</dbReference>
<evidence type="ECO:0000256" key="2">
    <source>
        <dbReference type="ARBA" id="ARBA00023125"/>
    </source>
</evidence>
<dbReference type="PANTHER" id="PTHR33154">
    <property type="entry name" value="TRANSCRIPTIONAL REGULATOR, ARSR FAMILY"/>
    <property type="match status" value="1"/>
</dbReference>
<reference evidence="5 6" key="1">
    <citation type="journal article" date="2019" name="Microorganisms">
        <title>Paenibacillus lutrae sp. nov., A Chitinolytic Species Isolated from A River Otter in Castril Natural Park, Granada, Spain.</title>
        <authorList>
            <person name="Rodriguez M."/>
            <person name="Reina J.C."/>
            <person name="Bejar V."/>
            <person name="Llamas I."/>
        </authorList>
    </citation>
    <scope>NUCLEOTIDE SEQUENCE [LARGE SCALE GENOMIC DNA]</scope>
    <source>
        <strain evidence="5 6">N10</strain>
    </source>
</reference>
<dbReference type="InterPro" id="IPR051081">
    <property type="entry name" value="HTH_MetalResp_TranReg"/>
</dbReference>
<dbReference type="RefSeq" id="WP_157333253.1">
    <property type="nucleotide sequence ID" value="NZ_RHLK01000002.1"/>
</dbReference>
<proteinExistence type="predicted"/>
<evidence type="ECO:0000313" key="6">
    <source>
        <dbReference type="Proteomes" id="UP000490800"/>
    </source>
</evidence>